<dbReference type="GO" id="GO:0005886">
    <property type="term" value="C:plasma membrane"/>
    <property type="evidence" value="ECO:0007669"/>
    <property type="project" value="TreeGrafter"/>
</dbReference>
<dbReference type="Pfam" id="PF01431">
    <property type="entry name" value="Peptidase_M13"/>
    <property type="match status" value="1"/>
</dbReference>
<feature type="domain" description="Peptidase M13 C-terminal" evidence="10">
    <location>
        <begin position="482"/>
        <end position="670"/>
    </location>
</feature>
<feature type="signal peptide" evidence="9">
    <location>
        <begin position="1"/>
        <end position="27"/>
    </location>
</feature>
<reference evidence="12 13" key="1">
    <citation type="journal article" date="2016" name="Genome Announc.">
        <title>Complete Genome Sequences of Aerococcus christensenii CCUG 28831T, Aerococcus sanguinicola CCUG 43001T, Aerococcus urinae CCUG 36881T, Aerococcus urinaeequi CCUG 28094T, Aerococcus urinaehominis CCUG 42038 BT, and Aerococcus viridans CCUG 4311T.</title>
        <authorList>
            <person name="Carkaci D."/>
            <person name="Dargis R."/>
            <person name="Nielsen X.C."/>
            <person name="Skovgaard O."/>
            <person name="Fuursted K."/>
            <person name="Christensen J.J."/>
        </authorList>
    </citation>
    <scope>NUCLEOTIDE SEQUENCE [LARGE SCALE GENOMIC DNA]</scope>
    <source>
        <strain evidence="12 13">CCUG42038B</strain>
    </source>
</reference>
<dbReference type="SUPFAM" id="SSF55486">
    <property type="entry name" value="Metalloproteases ('zincins'), catalytic domain"/>
    <property type="match status" value="1"/>
</dbReference>
<keyword evidence="3" id="KW-0645">Protease</keyword>
<evidence type="ECO:0000256" key="3">
    <source>
        <dbReference type="ARBA" id="ARBA00022670"/>
    </source>
</evidence>
<dbReference type="RefSeq" id="WP_067977248.1">
    <property type="nucleotide sequence ID" value="NZ_CP014163.1"/>
</dbReference>
<comment type="cofactor">
    <cofactor evidence="1">
        <name>Zn(2+)</name>
        <dbReference type="ChEBI" id="CHEBI:29105"/>
    </cofactor>
</comment>
<dbReference type="GO" id="GO:0016485">
    <property type="term" value="P:protein processing"/>
    <property type="evidence" value="ECO:0007669"/>
    <property type="project" value="TreeGrafter"/>
</dbReference>
<dbReference type="PRINTS" id="PR00786">
    <property type="entry name" value="NEPRILYSIN"/>
</dbReference>
<dbReference type="Pfam" id="PF05649">
    <property type="entry name" value="Peptidase_M13_N"/>
    <property type="match status" value="1"/>
</dbReference>
<evidence type="ECO:0000256" key="6">
    <source>
        <dbReference type="ARBA" id="ARBA00022833"/>
    </source>
</evidence>
<dbReference type="EMBL" id="CP014163">
    <property type="protein sequence ID" value="AMB98589.1"/>
    <property type="molecule type" value="Genomic_DNA"/>
</dbReference>
<proteinExistence type="inferred from homology"/>
<evidence type="ECO:0000256" key="1">
    <source>
        <dbReference type="ARBA" id="ARBA00001947"/>
    </source>
</evidence>
<dbReference type="PANTHER" id="PTHR11733">
    <property type="entry name" value="ZINC METALLOPROTEASE FAMILY M13 NEPRILYSIN-RELATED"/>
    <property type="match status" value="1"/>
</dbReference>
<evidence type="ECO:0000256" key="2">
    <source>
        <dbReference type="ARBA" id="ARBA00007357"/>
    </source>
</evidence>
<dbReference type="InterPro" id="IPR042089">
    <property type="entry name" value="Peptidase_M13_dom_2"/>
</dbReference>
<evidence type="ECO:0000256" key="9">
    <source>
        <dbReference type="SAM" id="SignalP"/>
    </source>
</evidence>
<dbReference type="InterPro" id="IPR008753">
    <property type="entry name" value="Peptidase_M13_N"/>
</dbReference>
<feature type="chain" id="PRO_5043949242" evidence="9">
    <location>
        <begin position="28"/>
        <end position="676"/>
    </location>
</feature>
<dbReference type="InterPro" id="IPR018497">
    <property type="entry name" value="Peptidase_M13_C"/>
</dbReference>
<name>A0A109RGD4_9LACT</name>
<gene>
    <name evidence="12" type="ORF">AWM75_00645</name>
</gene>
<dbReference type="OrthoDB" id="9775677at2"/>
<protein>
    <submittedName>
        <fullName evidence="12">Uncharacterized protein</fullName>
    </submittedName>
</protein>
<organism evidence="12 13">
    <name type="scientific">Aerococcus urinaehominis</name>
    <dbReference type="NCBI Taxonomy" id="128944"/>
    <lineage>
        <taxon>Bacteria</taxon>
        <taxon>Bacillati</taxon>
        <taxon>Bacillota</taxon>
        <taxon>Bacilli</taxon>
        <taxon>Lactobacillales</taxon>
        <taxon>Aerococcaceae</taxon>
        <taxon>Aerococcus</taxon>
    </lineage>
</organism>
<dbReference type="GO" id="GO:0046872">
    <property type="term" value="F:metal ion binding"/>
    <property type="evidence" value="ECO:0007669"/>
    <property type="project" value="UniProtKB-KW"/>
</dbReference>
<dbReference type="STRING" id="128944.AWM75_00645"/>
<comment type="similarity">
    <text evidence="2">Belongs to the peptidase M13 family.</text>
</comment>
<evidence type="ECO:0000256" key="8">
    <source>
        <dbReference type="SAM" id="MobiDB-lite"/>
    </source>
</evidence>
<dbReference type="Gene3D" id="1.10.1380.10">
    <property type="entry name" value="Neutral endopeptidase , domain2"/>
    <property type="match status" value="1"/>
</dbReference>
<keyword evidence="5" id="KW-0378">Hydrolase</keyword>
<evidence type="ECO:0000256" key="7">
    <source>
        <dbReference type="ARBA" id="ARBA00023049"/>
    </source>
</evidence>
<feature type="compositionally biased region" description="Low complexity" evidence="8">
    <location>
        <begin position="34"/>
        <end position="45"/>
    </location>
</feature>
<keyword evidence="4" id="KW-0479">Metal-binding</keyword>
<dbReference type="AlphaFoldDB" id="A0A109RGD4"/>
<evidence type="ECO:0000256" key="5">
    <source>
        <dbReference type="ARBA" id="ARBA00022801"/>
    </source>
</evidence>
<evidence type="ECO:0000259" key="11">
    <source>
        <dbReference type="Pfam" id="PF05649"/>
    </source>
</evidence>
<evidence type="ECO:0000259" key="10">
    <source>
        <dbReference type="Pfam" id="PF01431"/>
    </source>
</evidence>
<keyword evidence="13" id="KW-1185">Reference proteome</keyword>
<dbReference type="Proteomes" id="UP000062260">
    <property type="component" value="Chromosome"/>
</dbReference>
<dbReference type="InterPro" id="IPR024079">
    <property type="entry name" value="MetalloPept_cat_dom_sf"/>
</dbReference>
<keyword evidence="9" id="KW-0732">Signal</keyword>
<accession>A0A109RGD4</accession>
<feature type="domain" description="Peptidase M13 N-terminal" evidence="11">
    <location>
        <begin position="51"/>
        <end position="428"/>
    </location>
</feature>
<dbReference type="PROSITE" id="PS51885">
    <property type="entry name" value="NEPRILYSIN"/>
    <property type="match status" value="1"/>
</dbReference>
<sequence length="676" mass="76715">MKLKKAIILGLSLSLLSQVTLPALVQAKPDKPTSQSQSKQNNKQNPVKTSLYDAVNQDYLKGKTIADDNFMAGVSTDVDQQNKKILHEDLVKLAKGTIKTSTPEEETMVKYYQQARDFDRRNQDGSQPAKPYLEKINQLKSFDDFKKDLPQWIDSGIDLPFAITSGASLQDPTTNQLRLIAPQTILPDTGLYQDQAKDSQGQQILKTYQDQAQKILIKMGYTKKEAKKLVNQALAYDQKIASHLTPSDQRRSLKDQLKEADPKALAKTTSTLDLIKTAEGMLDTKVDAANVTDSQYFADFNQLVNPDNFQEMKAWMLVTFAVKAAPYLDDDLRTMAQEISNAKTGQVDIPDQNEAAYQLIDQHFYEVLGVYFGKNYFGDQAKADVEAMTKEMIQIYKQRLEKIDWLTPETRQAAIDKLDHIKLLIGYPETYQDRTKKLKVDPNKSLLENTLTMAQDEAAHDLRQYGKAAESGYWSMPAYETNAYYSPSENLICMPAGILQAPYYSQDQSDSQNMGAIGATIAHEISHAFDTTGADFDSQGALRQWWQEADYQKFKERTKKIQAQFDKLQTEHGQVDSKLTLDENIADNAGLSVALEALKQKEDYDLKAFFTAYAKSWATIYRPEMASMMLTSDPHAPEKYRTDIPASNLDEFYQTFDIKPEDPIFRKPNDRFVFWQ</sequence>
<dbReference type="CDD" id="cd08662">
    <property type="entry name" value="M13"/>
    <property type="match status" value="1"/>
</dbReference>
<dbReference type="KEGG" id="auh:AWM75_00645"/>
<evidence type="ECO:0000313" key="12">
    <source>
        <dbReference type="EMBL" id="AMB98589.1"/>
    </source>
</evidence>
<dbReference type="PANTHER" id="PTHR11733:SF167">
    <property type="entry name" value="FI17812P1-RELATED"/>
    <property type="match status" value="1"/>
</dbReference>
<keyword evidence="6" id="KW-0862">Zinc</keyword>
<feature type="region of interest" description="Disordered" evidence="8">
    <location>
        <begin position="27"/>
        <end position="51"/>
    </location>
</feature>
<reference evidence="13" key="2">
    <citation type="submission" date="2016-01" db="EMBL/GenBank/DDBJ databases">
        <title>Six Aerococcus type strain genome sequencing and assembly using PacBio and Illumina Hiseq.</title>
        <authorList>
            <person name="Carkaci D."/>
            <person name="Dargis R."/>
            <person name="Nielsen X.C."/>
            <person name="Skovgaard O."/>
            <person name="Fuursted K."/>
            <person name="Christensen J.J."/>
        </authorList>
    </citation>
    <scope>NUCLEOTIDE SEQUENCE [LARGE SCALE GENOMIC DNA]</scope>
    <source>
        <strain evidence="13">CCUG42038B</strain>
    </source>
</reference>
<dbReference type="Gene3D" id="3.40.390.10">
    <property type="entry name" value="Collagenase (Catalytic Domain)"/>
    <property type="match status" value="1"/>
</dbReference>
<keyword evidence="7" id="KW-0482">Metalloprotease</keyword>
<evidence type="ECO:0000313" key="13">
    <source>
        <dbReference type="Proteomes" id="UP000062260"/>
    </source>
</evidence>
<dbReference type="InterPro" id="IPR000718">
    <property type="entry name" value="Peptidase_M13"/>
</dbReference>
<dbReference type="GO" id="GO:0004222">
    <property type="term" value="F:metalloendopeptidase activity"/>
    <property type="evidence" value="ECO:0007669"/>
    <property type="project" value="InterPro"/>
</dbReference>
<evidence type="ECO:0000256" key="4">
    <source>
        <dbReference type="ARBA" id="ARBA00022723"/>
    </source>
</evidence>